<dbReference type="InterPro" id="IPR035914">
    <property type="entry name" value="Sperma_CUB_dom_sf"/>
</dbReference>
<dbReference type="GO" id="GO:0004222">
    <property type="term" value="F:metalloendopeptidase activity"/>
    <property type="evidence" value="ECO:0007669"/>
    <property type="project" value="UniProtKB-UniRule"/>
</dbReference>
<evidence type="ECO:0000256" key="7">
    <source>
        <dbReference type="ARBA" id="ARBA00023157"/>
    </source>
</evidence>
<dbReference type="SUPFAM" id="SSF55486">
    <property type="entry name" value="Metalloproteases ('zincins'), catalytic domain"/>
    <property type="match status" value="1"/>
</dbReference>
<keyword evidence="10" id="KW-0812">Transmembrane</keyword>
<keyword evidence="10" id="KW-1133">Transmembrane helix</keyword>
<dbReference type="Proteomes" id="UP000035681">
    <property type="component" value="Unplaced"/>
</dbReference>
<keyword evidence="6 9" id="KW-0482">Metalloprotease</keyword>
<evidence type="ECO:0000256" key="5">
    <source>
        <dbReference type="ARBA" id="ARBA00022833"/>
    </source>
</evidence>
<feature type="domain" description="Peptidase M12A" evidence="11">
    <location>
        <begin position="59"/>
        <end position="262"/>
    </location>
</feature>
<organism evidence="13">
    <name type="scientific">Strongyloides stercoralis</name>
    <name type="common">Threadworm</name>
    <dbReference type="NCBI Taxonomy" id="6248"/>
    <lineage>
        <taxon>Eukaryota</taxon>
        <taxon>Metazoa</taxon>
        <taxon>Ecdysozoa</taxon>
        <taxon>Nematoda</taxon>
        <taxon>Chromadorea</taxon>
        <taxon>Rhabditida</taxon>
        <taxon>Tylenchina</taxon>
        <taxon>Panagrolaimomorpha</taxon>
        <taxon>Strongyloidoidea</taxon>
        <taxon>Strongyloididae</taxon>
        <taxon>Strongyloides</taxon>
    </lineage>
</organism>
<feature type="active site" evidence="8">
    <location>
        <position position="159"/>
    </location>
</feature>
<keyword evidence="3 9" id="KW-0479">Metal-binding</keyword>
<keyword evidence="2 9" id="KW-0645">Protease</keyword>
<comment type="caution">
    <text evidence="8">Lacks conserved residue(s) required for the propagation of feature annotation.</text>
</comment>
<evidence type="ECO:0000256" key="4">
    <source>
        <dbReference type="ARBA" id="ARBA00022801"/>
    </source>
</evidence>
<dbReference type="Pfam" id="PF01400">
    <property type="entry name" value="Astacin"/>
    <property type="match status" value="1"/>
</dbReference>
<dbReference type="Gene3D" id="2.60.120.290">
    <property type="entry name" value="Spermadhesin, CUB domain"/>
    <property type="match status" value="1"/>
</dbReference>
<dbReference type="PRINTS" id="PR00480">
    <property type="entry name" value="ASTACIN"/>
</dbReference>
<evidence type="ECO:0000256" key="10">
    <source>
        <dbReference type="SAM" id="Phobius"/>
    </source>
</evidence>
<evidence type="ECO:0000259" key="11">
    <source>
        <dbReference type="PROSITE" id="PS51864"/>
    </source>
</evidence>
<reference evidence="13" key="1">
    <citation type="submission" date="2015-08" db="UniProtKB">
        <authorList>
            <consortium name="WormBaseParasite"/>
        </authorList>
    </citation>
    <scope>IDENTIFICATION</scope>
</reference>
<dbReference type="WBParaSite" id="SSTP_0001212100.1">
    <property type="protein sequence ID" value="SSTP_0001212100.1"/>
    <property type="gene ID" value="SSTP_0001212100"/>
</dbReference>
<keyword evidence="10" id="KW-0472">Membrane</keyword>
<dbReference type="InterPro" id="IPR006026">
    <property type="entry name" value="Peptidase_Metallo"/>
</dbReference>
<dbReference type="InterPro" id="IPR024079">
    <property type="entry name" value="MetalloPept_cat_dom_sf"/>
</dbReference>
<dbReference type="PANTHER" id="PTHR10127:SF780">
    <property type="entry name" value="METALLOENDOPEPTIDASE"/>
    <property type="match status" value="1"/>
</dbReference>
<keyword evidence="1" id="KW-0245">EGF-like domain</keyword>
<dbReference type="GO" id="GO:0008270">
    <property type="term" value="F:zinc ion binding"/>
    <property type="evidence" value="ECO:0007669"/>
    <property type="project" value="InterPro"/>
</dbReference>
<evidence type="ECO:0000313" key="13">
    <source>
        <dbReference type="WBParaSite" id="SSTP_0001212100.1"/>
    </source>
</evidence>
<feature type="transmembrane region" description="Helical" evidence="10">
    <location>
        <begin position="12"/>
        <end position="32"/>
    </location>
</feature>
<evidence type="ECO:0000313" key="12">
    <source>
        <dbReference type="Proteomes" id="UP000035681"/>
    </source>
</evidence>
<evidence type="ECO:0000256" key="3">
    <source>
        <dbReference type="ARBA" id="ARBA00022723"/>
    </source>
</evidence>
<evidence type="ECO:0000256" key="8">
    <source>
        <dbReference type="PROSITE-ProRule" id="PRU01211"/>
    </source>
</evidence>
<dbReference type="PANTHER" id="PTHR10127">
    <property type="entry name" value="DISCOIDIN, CUB, EGF, LAMININ , AND ZINC METALLOPROTEASE DOMAIN CONTAINING"/>
    <property type="match status" value="1"/>
</dbReference>
<protein>
    <recommendedName>
        <fullName evidence="9">Metalloendopeptidase</fullName>
        <ecNumber evidence="9">3.4.24.-</ecNumber>
    </recommendedName>
</protein>
<evidence type="ECO:0000256" key="9">
    <source>
        <dbReference type="RuleBase" id="RU361183"/>
    </source>
</evidence>
<dbReference type="PROSITE" id="PS51864">
    <property type="entry name" value="ASTACIN"/>
    <property type="match status" value="1"/>
</dbReference>
<proteinExistence type="predicted"/>
<sequence length="423" mass="49723">MKLLYYNINYKVNVVFLNILFFALNILCLYNNETNSDFNSDIVKREGSNSFLLNQPSENLVRNKRFNIFGKRINTWNLPIYFSIDYGINTKVIVKALRLIELETCIRFKLENKNIVPKPAIYFKSTNYYKSDLGRQVNKNFQKIDVPLEGLNIGYVLREIFHTLGLEYEDKRFDRNKYIYLIKKNLRLFNIKYFSINSKYAINGDFPPYDYGSIMHHDPYHSSKKMLKQLLMPINQLYAYTMGQTSQPSFLDYKKLNYLYCSNKCKQKKTNCFNGGYPDPNNCNKCKCINGFAGSLCDHMAPQDRLCGKTLIILDSYSRILTLQGNMSCVIHLRVTLGYTIGIILEYVNIGKDGTRICQPYNSLEIKYYSDKSLTGPRFCHIVKPIIFYSKNNNVLIYYNNQYKYGGFRLKYKKIKNYYLLKN</sequence>
<name>A0A0K0ERP1_STRER</name>
<dbReference type="GO" id="GO:0006508">
    <property type="term" value="P:proteolysis"/>
    <property type="evidence" value="ECO:0007669"/>
    <property type="project" value="UniProtKB-KW"/>
</dbReference>
<dbReference type="AlphaFoldDB" id="A0A0K0ERP1"/>
<keyword evidence="7" id="KW-1015">Disulfide bond</keyword>
<evidence type="ECO:0000256" key="1">
    <source>
        <dbReference type="ARBA" id="ARBA00022536"/>
    </source>
</evidence>
<keyword evidence="12" id="KW-1185">Reference proteome</keyword>
<dbReference type="EC" id="3.4.24.-" evidence="9"/>
<keyword evidence="5 9" id="KW-0862">Zinc</keyword>
<dbReference type="Gene3D" id="3.40.390.10">
    <property type="entry name" value="Collagenase (Catalytic Domain)"/>
    <property type="match status" value="1"/>
</dbReference>
<comment type="cofactor">
    <cofactor evidence="9">
        <name>Zn(2+)</name>
        <dbReference type="ChEBI" id="CHEBI:29105"/>
    </cofactor>
    <text evidence="9">Binds 1 zinc ion per subunit.</text>
</comment>
<accession>A0A0K0ERP1</accession>
<dbReference type="SMART" id="SM00235">
    <property type="entry name" value="ZnMc"/>
    <property type="match status" value="1"/>
</dbReference>
<keyword evidence="4 9" id="KW-0378">Hydrolase</keyword>
<dbReference type="SUPFAM" id="SSF49854">
    <property type="entry name" value="Spermadhesin, CUB domain"/>
    <property type="match status" value="1"/>
</dbReference>
<dbReference type="InterPro" id="IPR001506">
    <property type="entry name" value="Peptidase_M12A"/>
</dbReference>
<dbReference type="WBParaSite" id="TCONS_00007662.p1">
    <property type="protein sequence ID" value="TCONS_00007662.p1"/>
    <property type="gene ID" value="XLOC_005697"/>
</dbReference>
<evidence type="ECO:0000256" key="6">
    <source>
        <dbReference type="ARBA" id="ARBA00023049"/>
    </source>
</evidence>
<evidence type="ECO:0000256" key="2">
    <source>
        <dbReference type="ARBA" id="ARBA00022670"/>
    </source>
</evidence>